<accession>A0A9P6NB14</accession>
<dbReference type="EMBL" id="MU167323">
    <property type="protein sequence ID" value="KAG0143280.1"/>
    <property type="molecule type" value="Genomic_DNA"/>
</dbReference>
<comment type="caution">
    <text evidence="2">The sequence shown here is derived from an EMBL/GenBank/DDBJ whole genome shotgun (WGS) entry which is preliminary data.</text>
</comment>
<feature type="region of interest" description="Disordered" evidence="1">
    <location>
        <begin position="19"/>
        <end position="60"/>
    </location>
</feature>
<gene>
    <name evidence="2" type="ORF">CROQUDRAFT_96478</name>
</gene>
<keyword evidence="3" id="KW-1185">Reference proteome</keyword>
<sequence>MTETMNRESEMADAIKLTSDQLSHFSSQGTELAPSAPGPITHPRHPTPRGQLDRPKTVDCPRPQVVDQLWRVDHPQRTQGWLKAFILISTSCRYGIDMRSISYRLRVDMGLICDQSHTDIGAHRPDRSGLDSACSQPFRLVSRAARGGQQSLLKGCLLASDRARQLMLAHHLTKSSV</sequence>
<dbReference type="AlphaFoldDB" id="A0A9P6NB14"/>
<evidence type="ECO:0000313" key="3">
    <source>
        <dbReference type="Proteomes" id="UP000886653"/>
    </source>
</evidence>
<name>A0A9P6NB14_9BASI</name>
<proteinExistence type="predicted"/>
<evidence type="ECO:0000313" key="2">
    <source>
        <dbReference type="EMBL" id="KAG0143280.1"/>
    </source>
</evidence>
<feature type="compositionally biased region" description="Polar residues" evidence="1">
    <location>
        <begin position="19"/>
        <end position="30"/>
    </location>
</feature>
<organism evidence="2 3">
    <name type="scientific">Cronartium quercuum f. sp. fusiforme G11</name>
    <dbReference type="NCBI Taxonomy" id="708437"/>
    <lineage>
        <taxon>Eukaryota</taxon>
        <taxon>Fungi</taxon>
        <taxon>Dikarya</taxon>
        <taxon>Basidiomycota</taxon>
        <taxon>Pucciniomycotina</taxon>
        <taxon>Pucciniomycetes</taxon>
        <taxon>Pucciniales</taxon>
        <taxon>Coleosporiaceae</taxon>
        <taxon>Cronartium</taxon>
    </lineage>
</organism>
<reference evidence="2" key="1">
    <citation type="submission" date="2013-11" db="EMBL/GenBank/DDBJ databases">
        <title>Genome sequence of the fusiform rust pathogen reveals effectors for host alternation and coevolution with pine.</title>
        <authorList>
            <consortium name="DOE Joint Genome Institute"/>
            <person name="Smith K."/>
            <person name="Pendleton A."/>
            <person name="Kubisiak T."/>
            <person name="Anderson C."/>
            <person name="Salamov A."/>
            <person name="Aerts A."/>
            <person name="Riley R."/>
            <person name="Clum A."/>
            <person name="Lindquist E."/>
            <person name="Ence D."/>
            <person name="Campbell M."/>
            <person name="Kronenberg Z."/>
            <person name="Feau N."/>
            <person name="Dhillon B."/>
            <person name="Hamelin R."/>
            <person name="Burleigh J."/>
            <person name="Smith J."/>
            <person name="Yandell M."/>
            <person name="Nelson C."/>
            <person name="Grigoriev I."/>
            <person name="Davis J."/>
        </authorList>
    </citation>
    <scope>NUCLEOTIDE SEQUENCE</scope>
    <source>
        <strain evidence="2">G11</strain>
    </source>
</reference>
<evidence type="ECO:0000256" key="1">
    <source>
        <dbReference type="SAM" id="MobiDB-lite"/>
    </source>
</evidence>
<protein>
    <submittedName>
        <fullName evidence="2">Uncharacterized protein</fullName>
    </submittedName>
</protein>
<dbReference type="Proteomes" id="UP000886653">
    <property type="component" value="Unassembled WGS sequence"/>
</dbReference>